<keyword evidence="5" id="KW-0325">Glycoprotein</keyword>
<feature type="domain" description="UPAR/Ly6" evidence="7">
    <location>
        <begin position="77"/>
        <end position="135"/>
    </location>
</feature>
<feature type="domain" description="UPAR/Ly6" evidence="7">
    <location>
        <begin position="156"/>
        <end position="232"/>
    </location>
</feature>
<keyword evidence="3 6" id="KW-0732">Signal</keyword>
<dbReference type="CDD" id="cd23634">
    <property type="entry name" value="TFP_LU_ECD_TEX101_rpt2"/>
    <property type="match status" value="1"/>
</dbReference>
<dbReference type="PANTHER" id="PTHR16529:SF8">
    <property type="entry name" value="CD177 ANTIGEN"/>
    <property type="match status" value="1"/>
</dbReference>
<dbReference type="Pfam" id="PF00021">
    <property type="entry name" value="UPAR_LY6"/>
    <property type="match status" value="2"/>
</dbReference>
<evidence type="ECO:0000313" key="9">
    <source>
        <dbReference type="RefSeq" id="XP_020858928.1"/>
    </source>
</evidence>
<dbReference type="CDD" id="cd23564">
    <property type="entry name" value="TFP_LU_ECD_LYPD4_rpt1_like"/>
    <property type="match status" value="1"/>
</dbReference>
<dbReference type="GeneID" id="110219703"/>
<feature type="signal peptide" evidence="6">
    <location>
        <begin position="1"/>
        <end position="25"/>
    </location>
</feature>
<dbReference type="InterPro" id="IPR016054">
    <property type="entry name" value="LY6_UPA_recep-like"/>
</dbReference>
<gene>
    <name evidence="9 10 11 12 13" type="primary">LOC110219703</name>
</gene>
<dbReference type="RefSeq" id="XP_020858933.1">
    <property type="nucleotide sequence ID" value="XM_021003274.1"/>
</dbReference>
<keyword evidence="4" id="KW-0472">Membrane</keyword>
<evidence type="ECO:0000313" key="11">
    <source>
        <dbReference type="RefSeq" id="XP_020858930.1"/>
    </source>
</evidence>
<dbReference type="PANTHER" id="PTHR16529">
    <property type="entry name" value="CD177 ANTIGEN"/>
    <property type="match status" value="1"/>
</dbReference>
<name>A0A6P5LNB0_PHACI</name>
<evidence type="ECO:0000313" key="10">
    <source>
        <dbReference type="RefSeq" id="XP_020858929.1"/>
    </source>
</evidence>
<dbReference type="AlphaFoldDB" id="A0A6P5LNB0"/>
<feature type="chain" id="PRO_5044648481" evidence="6">
    <location>
        <begin position="26"/>
        <end position="261"/>
    </location>
</feature>
<accession>A0A6P5LNB0</accession>
<evidence type="ECO:0000256" key="4">
    <source>
        <dbReference type="ARBA" id="ARBA00023136"/>
    </source>
</evidence>
<keyword evidence="8" id="KW-1185">Reference proteome</keyword>
<dbReference type="GO" id="GO:0044853">
    <property type="term" value="C:plasma membrane raft"/>
    <property type="evidence" value="ECO:0007669"/>
    <property type="project" value="TreeGrafter"/>
</dbReference>
<evidence type="ECO:0000256" key="1">
    <source>
        <dbReference type="ARBA" id="ARBA00004236"/>
    </source>
</evidence>
<dbReference type="RefSeq" id="XP_020858929.1">
    <property type="nucleotide sequence ID" value="XM_021003270.1"/>
</dbReference>
<evidence type="ECO:0000313" key="8">
    <source>
        <dbReference type="Proteomes" id="UP000515140"/>
    </source>
</evidence>
<evidence type="ECO:0000256" key="2">
    <source>
        <dbReference type="ARBA" id="ARBA00022475"/>
    </source>
</evidence>
<evidence type="ECO:0000259" key="7">
    <source>
        <dbReference type="Pfam" id="PF00021"/>
    </source>
</evidence>
<dbReference type="KEGG" id="pcw:110219703"/>
<evidence type="ECO:0000256" key="3">
    <source>
        <dbReference type="ARBA" id="ARBA00022729"/>
    </source>
</evidence>
<evidence type="ECO:0000256" key="5">
    <source>
        <dbReference type="ARBA" id="ARBA00023180"/>
    </source>
</evidence>
<protein>
    <submittedName>
        <fullName evidence="9 10">CD177 antigen-like isoform X1</fullName>
    </submittedName>
</protein>
<keyword evidence="2" id="KW-1003">Cell membrane</keyword>
<organism evidence="8 13">
    <name type="scientific">Phascolarctos cinereus</name>
    <name type="common">Koala</name>
    <dbReference type="NCBI Taxonomy" id="38626"/>
    <lineage>
        <taxon>Eukaryota</taxon>
        <taxon>Metazoa</taxon>
        <taxon>Chordata</taxon>
        <taxon>Craniata</taxon>
        <taxon>Vertebrata</taxon>
        <taxon>Euteleostomi</taxon>
        <taxon>Mammalia</taxon>
        <taxon>Metatheria</taxon>
        <taxon>Diprotodontia</taxon>
        <taxon>Phascolarctidae</taxon>
        <taxon>Phascolarctos</taxon>
    </lineage>
</organism>
<evidence type="ECO:0000256" key="6">
    <source>
        <dbReference type="SAM" id="SignalP"/>
    </source>
</evidence>
<dbReference type="Proteomes" id="UP000515140">
    <property type="component" value="Unplaced"/>
</dbReference>
<dbReference type="RefSeq" id="XP_020858930.1">
    <property type="nucleotide sequence ID" value="XM_021003271.1"/>
</dbReference>
<dbReference type="InterPro" id="IPR051899">
    <property type="entry name" value="Fert-Immune_med_protein"/>
</dbReference>
<reference evidence="9 10" key="1">
    <citation type="submission" date="2025-04" db="UniProtKB">
        <authorList>
            <consortium name="RefSeq"/>
        </authorList>
    </citation>
    <scope>IDENTIFICATION</scope>
    <source>
        <tissue evidence="9 10">Spleen</tissue>
    </source>
</reference>
<sequence length="261" mass="28554">MACARFPLLLGLVGASLALVGASLAQPEERGIIPIFPLLPPITCYHTEMLYLGRKLNSEPELWISSLQHSRLCETWEVCQETLLMLETGPQSLILGSKGCTPAGNRLSGVTEHLGPAGIIITSYIHFCNINYCNNLTSTDPVLRPKARLVTGDPDNALHCPTCLALYSCPKKVRLRRCSEKAVRCYNGTIQIKGEGTSYDLGLLGCSTVPSCELFLGMKTIGPFTLSEKCLDHHSDFWPRRQGAARPSWAWTLGLGLLLTL</sequence>
<dbReference type="RefSeq" id="XP_020858928.1">
    <property type="nucleotide sequence ID" value="XM_021003269.1"/>
</dbReference>
<evidence type="ECO:0000313" key="13">
    <source>
        <dbReference type="RefSeq" id="XP_020858933.1"/>
    </source>
</evidence>
<proteinExistence type="predicted"/>
<evidence type="ECO:0000313" key="12">
    <source>
        <dbReference type="RefSeq" id="XP_020858932.1"/>
    </source>
</evidence>
<comment type="subcellular location">
    <subcellularLocation>
        <location evidence="1">Cell membrane</location>
    </subcellularLocation>
</comment>
<dbReference type="RefSeq" id="XP_020858932.1">
    <property type="nucleotide sequence ID" value="XM_021003273.1"/>
</dbReference>